<name>A0A7R7ZNY7_ASPCH</name>
<dbReference type="RefSeq" id="XP_043137882.1">
    <property type="nucleotide sequence ID" value="XM_043280288.1"/>
</dbReference>
<sequence>MKQALKFGQSFEVQSRGHAHLEWLNATPTTFEQENETKINRWVWLSEAPGGSFCLWDANNPDNMGYMQDGNSVYVGLDDYTIEGITSQGFLTLKEWVPAE</sequence>
<dbReference type="AlphaFoldDB" id="A0A7R7ZNY7"/>
<proteinExistence type="predicted"/>
<dbReference type="Proteomes" id="UP000637239">
    <property type="component" value="Chromosome 5"/>
</dbReference>
<organism evidence="1 2">
    <name type="scientific">Aspergillus chevalieri</name>
    <name type="common">Eurotium chevalieri</name>
    <dbReference type="NCBI Taxonomy" id="182096"/>
    <lineage>
        <taxon>Eukaryota</taxon>
        <taxon>Fungi</taxon>
        <taxon>Dikarya</taxon>
        <taxon>Ascomycota</taxon>
        <taxon>Pezizomycotina</taxon>
        <taxon>Eurotiomycetes</taxon>
        <taxon>Eurotiomycetidae</taxon>
        <taxon>Eurotiales</taxon>
        <taxon>Aspergillaceae</taxon>
        <taxon>Aspergillus</taxon>
        <taxon>Aspergillus subgen. Aspergillus</taxon>
    </lineage>
</organism>
<gene>
    <name evidence="1" type="ORF">ACHE_50558A</name>
</gene>
<dbReference type="GeneID" id="66983718"/>
<keyword evidence="2" id="KW-1185">Reference proteome</keyword>
<dbReference type="EMBL" id="AP024420">
    <property type="protein sequence ID" value="BCR89360.1"/>
    <property type="molecule type" value="Genomic_DNA"/>
</dbReference>
<dbReference type="KEGG" id="ache:ACHE_50558A"/>
<evidence type="ECO:0000313" key="2">
    <source>
        <dbReference type="Proteomes" id="UP000637239"/>
    </source>
</evidence>
<accession>A0A7R7ZNY7</accession>
<reference evidence="1" key="1">
    <citation type="submission" date="2021-01" db="EMBL/GenBank/DDBJ databases">
        <authorList>
            <consortium name="Aspergillus chevalieri M1 genome sequencing consortium"/>
            <person name="Kazuki M."/>
            <person name="Futagami T."/>
        </authorList>
    </citation>
    <scope>NUCLEOTIDE SEQUENCE</scope>
    <source>
        <strain evidence="1">M1</strain>
    </source>
</reference>
<protein>
    <submittedName>
        <fullName evidence="1">Uncharacterized protein</fullName>
    </submittedName>
</protein>
<evidence type="ECO:0000313" key="1">
    <source>
        <dbReference type="EMBL" id="BCR89360.1"/>
    </source>
</evidence>
<reference evidence="1" key="2">
    <citation type="submission" date="2021-02" db="EMBL/GenBank/DDBJ databases">
        <title>Aspergillus chevalieri M1 genome sequence.</title>
        <authorList>
            <person name="Kadooka C."/>
            <person name="Mori K."/>
            <person name="Futagami T."/>
        </authorList>
    </citation>
    <scope>NUCLEOTIDE SEQUENCE</scope>
    <source>
        <strain evidence="1">M1</strain>
    </source>
</reference>